<organism evidence="1 2">
    <name type="scientific">Thalassospira xiamenensis</name>
    <dbReference type="NCBI Taxonomy" id="220697"/>
    <lineage>
        <taxon>Bacteria</taxon>
        <taxon>Pseudomonadati</taxon>
        <taxon>Pseudomonadota</taxon>
        <taxon>Alphaproteobacteria</taxon>
        <taxon>Rhodospirillales</taxon>
        <taxon>Thalassospiraceae</taxon>
        <taxon>Thalassospira</taxon>
    </lineage>
</organism>
<reference evidence="1 2" key="1">
    <citation type="submission" date="2017-08" db="EMBL/GenBank/DDBJ databases">
        <authorList>
            <person name="de Groot N.N."/>
        </authorList>
    </citation>
    <scope>NUCLEOTIDE SEQUENCE [LARGE SCALE GENOMIC DNA]</scope>
    <source>
        <strain evidence="1 2">USBA 78</strain>
    </source>
</reference>
<dbReference type="RefSeq" id="WP_097052686.1">
    <property type="nucleotide sequence ID" value="NZ_OBMM01000005.1"/>
</dbReference>
<dbReference type="AlphaFoldDB" id="A0A285TSE0"/>
<evidence type="ECO:0000313" key="2">
    <source>
        <dbReference type="Proteomes" id="UP000219068"/>
    </source>
</evidence>
<gene>
    <name evidence="1" type="ORF">SAMN05428964_105111</name>
</gene>
<evidence type="ECO:0000313" key="1">
    <source>
        <dbReference type="EMBL" id="SOC26405.1"/>
    </source>
</evidence>
<accession>A0A285TSE0</accession>
<sequence>MNLTVPQIMGMMTEGTQVLVDPVTPGAYAAVNATATVAIVLASSAKSPDFLYDRVYAEVGDRITQISDEELGLAMKHASEEFTMAVDTLLCSSGNQDRPVDLTDWVKMAQQARATNLSVEEQEQALLQHARDVREVLGDASAALTSRGPLAGDMFAEKIAGAIGDELSYGMAPVNVTYERGKTSFHFDHPESDAEFMLSVKTAGQYAGTIFRYVDGKLSDFGEGRPAGLLPDGQVIHREPDVAKLPLSWSENLQQEEPAFAM</sequence>
<dbReference type="EMBL" id="OBMM01000005">
    <property type="protein sequence ID" value="SOC26405.1"/>
    <property type="molecule type" value="Genomic_DNA"/>
</dbReference>
<proteinExistence type="predicted"/>
<dbReference type="Proteomes" id="UP000219068">
    <property type="component" value="Unassembled WGS sequence"/>
</dbReference>
<name>A0A285TSE0_9PROT</name>
<protein>
    <submittedName>
        <fullName evidence="1">Uncharacterized protein</fullName>
    </submittedName>
</protein>